<name>A0ABV5W4J6_9BACL</name>
<organism evidence="1 2">
    <name type="scientific">Paenibacillus hodogayensis</name>
    <dbReference type="NCBI Taxonomy" id="279208"/>
    <lineage>
        <taxon>Bacteria</taxon>
        <taxon>Bacillati</taxon>
        <taxon>Bacillota</taxon>
        <taxon>Bacilli</taxon>
        <taxon>Bacillales</taxon>
        <taxon>Paenibacillaceae</taxon>
        <taxon>Paenibacillus</taxon>
    </lineage>
</organism>
<dbReference type="RefSeq" id="WP_344908010.1">
    <property type="nucleotide sequence ID" value="NZ_BAAAYO010000006.1"/>
</dbReference>
<dbReference type="Proteomes" id="UP001589619">
    <property type="component" value="Unassembled WGS sequence"/>
</dbReference>
<protein>
    <recommendedName>
        <fullName evidence="3">Terpene synthase</fullName>
    </recommendedName>
</protein>
<sequence length="309" mass="35337">MNWLNGYEEELRKLFAEAREAIAQFPAPLDRRGLAYLQKFDPLQKESTKNYICYLLPYWVKEAAGADDDTCRRLALANVFVMLYYFIQDDLMDTVPSEWREQLALANLMQTRLLELYRPLFPAESPFWAYYRQYVEEWAASVSAENEPELFLREPLRIAHKASPVKFASTGLLLLTGRGDRIAPVSRLVEETLVTLQMADDRADWREDLELGSANCLLAMIRSERATSGALDVAEVKRAIYMEGVLGRYARVAEERHRLVSAAGTDVPELVGFHAFLTDHLVLSAESIERDLQLLKLGGFTYWSSKNVK</sequence>
<evidence type="ECO:0000313" key="1">
    <source>
        <dbReference type="EMBL" id="MFB9755285.1"/>
    </source>
</evidence>
<keyword evidence="2" id="KW-1185">Reference proteome</keyword>
<evidence type="ECO:0008006" key="3">
    <source>
        <dbReference type="Google" id="ProtNLM"/>
    </source>
</evidence>
<comment type="caution">
    <text evidence="1">The sequence shown here is derived from an EMBL/GenBank/DDBJ whole genome shotgun (WGS) entry which is preliminary data.</text>
</comment>
<accession>A0ABV5W4J6</accession>
<proteinExistence type="predicted"/>
<dbReference type="EMBL" id="JBHMAG010000018">
    <property type="protein sequence ID" value="MFB9755285.1"/>
    <property type="molecule type" value="Genomic_DNA"/>
</dbReference>
<gene>
    <name evidence="1" type="ORF">ACFFNY_27235</name>
</gene>
<evidence type="ECO:0000313" key="2">
    <source>
        <dbReference type="Proteomes" id="UP001589619"/>
    </source>
</evidence>
<reference evidence="1 2" key="1">
    <citation type="submission" date="2024-09" db="EMBL/GenBank/DDBJ databases">
        <authorList>
            <person name="Sun Q."/>
            <person name="Mori K."/>
        </authorList>
    </citation>
    <scope>NUCLEOTIDE SEQUENCE [LARGE SCALE GENOMIC DNA]</scope>
    <source>
        <strain evidence="1 2">JCM 12520</strain>
    </source>
</reference>